<protein>
    <submittedName>
        <fullName evidence="1">Uncharacterized protein</fullName>
    </submittedName>
</protein>
<sequence length="127" mass="14912">MYKGSIGIVIVRYFLDAVLVVGIKSGNTTINFGIREYVVDIRRTDKFRFETWHCFIRNSRGGISIVRQRSLSFEHPIQREQVTSIQLINHSRFNSRINKIMYFPFSVRIGRIASVFHFSIPKERSSR</sequence>
<dbReference type="AlphaFoldDB" id="A0A645EV11"/>
<organism evidence="1">
    <name type="scientific">bioreactor metagenome</name>
    <dbReference type="NCBI Taxonomy" id="1076179"/>
    <lineage>
        <taxon>unclassified sequences</taxon>
        <taxon>metagenomes</taxon>
        <taxon>ecological metagenomes</taxon>
    </lineage>
</organism>
<comment type="caution">
    <text evidence="1">The sequence shown here is derived from an EMBL/GenBank/DDBJ whole genome shotgun (WGS) entry which is preliminary data.</text>
</comment>
<proteinExistence type="predicted"/>
<dbReference type="EMBL" id="VSSQ01051203">
    <property type="protein sequence ID" value="MPN05290.1"/>
    <property type="molecule type" value="Genomic_DNA"/>
</dbReference>
<accession>A0A645EV11</accession>
<evidence type="ECO:0000313" key="1">
    <source>
        <dbReference type="EMBL" id="MPN05290.1"/>
    </source>
</evidence>
<name>A0A645EV11_9ZZZZ</name>
<gene>
    <name evidence="1" type="ORF">SDC9_152540</name>
</gene>
<reference evidence="1" key="1">
    <citation type="submission" date="2019-08" db="EMBL/GenBank/DDBJ databases">
        <authorList>
            <person name="Kucharzyk K."/>
            <person name="Murdoch R.W."/>
            <person name="Higgins S."/>
            <person name="Loffler F."/>
        </authorList>
    </citation>
    <scope>NUCLEOTIDE SEQUENCE</scope>
</reference>